<dbReference type="SUPFAM" id="SSF51445">
    <property type="entry name" value="(Trans)glycosidases"/>
    <property type="match status" value="1"/>
</dbReference>
<dbReference type="OrthoDB" id="2108802at2759"/>
<gene>
    <name evidence="5" type="ORF">B0T10DRAFT_602847</name>
</gene>
<keyword evidence="5" id="KW-0378">Hydrolase</keyword>
<dbReference type="PANTHER" id="PTHR35273">
    <property type="entry name" value="ALPHA-1,4 POLYGALACTOSAMINIDASE, PUTATIVE (AFU_ORTHOLOGUE AFUA_3G07890)-RELATED"/>
    <property type="match status" value="1"/>
</dbReference>
<dbReference type="Proteomes" id="UP000777438">
    <property type="component" value="Unassembled WGS sequence"/>
</dbReference>
<feature type="chain" id="PRO_5040399531" description="alpha-galactosidase" evidence="3">
    <location>
        <begin position="21"/>
        <end position="358"/>
    </location>
</feature>
<dbReference type="EMBL" id="JAGPYM010000004">
    <property type="protein sequence ID" value="KAH6895118.1"/>
    <property type="molecule type" value="Genomic_DNA"/>
</dbReference>
<proteinExistence type="predicted"/>
<evidence type="ECO:0000259" key="4">
    <source>
        <dbReference type="Pfam" id="PF03537"/>
    </source>
</evidence>
<feature type="domain" description="Glycoside-hydrolase family GH114 TIM-barrel" evidence="4">
    <location>
        <begin position="82"/>
        <end position="340"/>
    </location>
</feature>
<dbReference type="PANTHER" id="PTHR35273:SF2">
    <property type="entry name" value="ALPHA-GALACTOSIDASE"/>
    <property type="match status" value="1"/>
</dbReference>
<sequence length="358" mass="38523">MVGVSQFALAALSLSIPVSARRRLCAPSSASYVAPTSANLLSTAYSTATSTPEDNATATSALAQEAATGTSSVAGVFKPGVTWDICIHYPIKHDTVDDIIPKAAKVWDIDLGHAHDYPTLIPTLKKAGKFVICYFNAGARQTWDSDVDQFPAEVIGKSLSYPYEDEEAYVDIRDARVLDIMKARLDGAVAVGCDAVDPDNVDAWAQGGEDATGFNLKSSDYVTYLKNLAAYAHSIKTEEGNPLLVGQKNAPEIAEQLSSTLDFAVLEECRGTPDGGEPFCSDFQTYIEKDKPVLQIEYPPSVSESSGTLSSSDEKFYCNAEDDDKGFSKILKWASAQLDGWGQYCGGESFKTPEAEDE</sequence>
<evidence type="ECO:0000256" key="2">
    <source>
        <dbReference type="ARBA" id="ARBA00012755"/>
    </source>
</evidence>
<keyword evidence="3" id="KW-0732">Signal</keyword>
<dbReference type="InterPro" id="IPR004352">
    <property type="entry name" value="GH114_TIM-barrel"/>
</dbReference>
<name>A0A9P9AST4_9HYPO</name>
<comment type="catalytic activity">
    <reaction evidence="1">
        <text>Hydrolysis of terminal, non-reducing alpha-D-galactose residues in alpha-D-galactosides, including galactose oligosaccharides, galactomannans and galactolipids.</text>
        <dbReference type="EC" id="3.2.1.22"/>
    </reaction>
</comment>
<protein>
    <recommendedName>
        <fullName evidence="2">alpha-galactosidase</fullName>
        <ecNumber evidence="2">3.2.1.22</ecNumber>
    </recommendedName>
</protein>
<evidence type="ECO:0000256" key="3">
    <source>
        <dbReference type="SAM" id="SignalP"/>
    </source>
</evidence>
<dbReference type="EC" id="3.2.1.22" evidence="2"/>
<accession>A0A9P9AST4</accession>
<dbReference type="InterPro" id="IPR013785">
    <property type="entry name" value="Aldolase_TIM"/>
</dbReference>
<evidence type="ECO:0000313" key="6">
    <source>
        <dbReference type="Proteomes" id="UP000777438"/>
    </source>
</evidence>
<feature type="signal peptide" evidence="3">
    <location>
        <begin position="1"/>
        <end position="20"/>
    </location>
</feature>
<comment type="caution">
    <text evidence="5">The sequence shown here is derived from an EMBL/GenBank/DDBJ whole genome shotgun (WGS) entry which is preliminary data.</text>
</comment>
<dbReference type="Pfam" id="PF03537">
    <property type="entry name" value="Glyco_hydro_114"/>
    <property type="match status" value="1"/>
</dbReference>
<reference evidence="5 6" key="1">
    <citation type="journal article" date="2021" name="Nat. Commun.">
        <title>Genetic determinants of endophytism in the Arabidopsis root mycobiome.</title>
        <authorList>
            <person name="Mesny F."/>
            <person name="Miyauchi S."/>
            <person name="Thiergart T."/>
            <person name="Pickel B."/>
            <person name="Atanasova L."/>
            <person name="Karlsson M."/>
            <person name="Huettel B."/>
            <person name="Barry K.W."/>
            <person name="Haridas S."/>
            <person name="Chen C."/>
            <person name="Bauer D."/>
            <person name="Andreopoulos W."/>
            <person name="Pangilinan J."/>
            <person name="LaButti K."/>
            <person name="Riley R."/>
            <person name="Lipzen A."/>
            <person name="Clum A."/>
            <person name="Drula E."/>
            <person name="Henrissat B."/>
            <person name="Kohler A."/>
            <person name="Grigoriev I.V."/>
            <person name="Martin F.M."/>
            <person name="Hacquard S."/>
        </authorList>
    </citation>
    <scope>NUCLEOTIDE SEQUENCE [LARGE SCALE GENOMIC DNA]</scope>
    <source>
        <strain evidence="5 6">MPI-CAGE-CH-0241</strain>
    </source>
</reference>
<keyword evidence="6" id="KW-1185">Reference proteome</keyword>
<evidence type="ECO:0000256" key="1">
    <source>
        <dbReference type="ARBA" id="ARBA00001255"/>
    </source>
</evidence>
<organism evidence="5 6">
    <name type="scientific">Thelonectria olida</name>
    <dbReference type="NCBI Taxonomy" id="1576542"/>
    <lineage>
        <taxon>Eukaryota</taxon>
        <taxon>Fungi</taxon>
        <taxon>Dikarya</taxon>
        <taxon>Ascomycota</taxon>
        <taxon>Pezizomycotina</taxon>
        <taxon>Sordariomycetes</taxon>
        <taxon>Hypocreomycetidae</taxon>
        <taxon>Hypocreales</taxon>
        <taxon>Nectriaceae</taxon>
        <taxon>Thelonectria</taxon>
    </lineage>
</organism>
<dbReference type="AlphaFoldDB" id="A0A9P9AST4"/>
<dbReference type="InterPro" id="IPR017853">
    <property type="entry name" value="GH"/>
</dbReference>
<dbReference type="GO" id="GO:0004557">
    <property type="term" value="F:alpha-galactosidase activity"/>
    <property type="evidence" value="ECO:0007669"/>
    <property type="project" value="UniProtKB-EC"/>
</dbReference>
<evidence type="ECO:0000313" key="5">
    <source>
        <dbReference type="EMBL" id="KAH6895118.1"/>
    </source>
</evidence>
<dbReference type="Gene3D" id="3.20.20.70">
    <property type="entry name" value="Aldolase class I"/>
    <property type="match status" value="1"/>
</dbReference>